<name>A0A4Q0M867_9SPHI</name>
<evidence type="ECO:0000313" key="10">
    <source>
        <dbReference type="Proteomes" id="UP000290848"/>
    </source>
</evidence>
<dbReference type="EC" id="2.7.13.3" evidence="2"/>
<dbReference type="Gene3D" id="3.30.450.20">
    <property type="entry name" value="PAS domain"/>
    <property type="match status" value="3"/>
</dbReference>
<reference evidence="9 10" key="1">
    <citation type="submission" date="2018-12" db="EMBL/GenBank/DDBJ databases">
        <title>The Draft Genome Sequence of the Soil Bacterium Pedobacter tournemirensis R1.</title>
        <authorList>
            <person name="He J."/>
        </authorList>
    </citation>
    <scope>NUCLEOTIDE SEQUENCE [LARGE SCALE GENOMIC DNA]</scope>
    <source>
        <strain evidence="9 10">R1</strain>
    </source>
</reference>
<dbReference type="PROSITE" id="PS50109">
    <property type="entry name" value="HIS_KIN"/>
    <property type="match status" value="1"/>
</dbReference>
<feature type="domain" description="PAS" evidence="7">
    <location>
        <begin position="136"/>
        <end position="195"/>
    </location>
</feature>
<dbReference type="SMART" id="SM00387">
    <property type="entry name" value="HATPase_c"/>
    <property type="match status" value="1"/>
</dbReference>
<keyword evidence="5" id="KW-0418">Kinase</keyword>
<dbReference type="EMBL" id="RXOC01000009">
    <property type="protein sequence ID" value="RXF68916.1"/>
    <property type="molecule type" value="Genomic_DNA"/>
</dbReference>
<dbReference type="Gene3D" id="1.10.287.130">
    <property type="match status" value="1"/>
</dbReference>
<dbReference type="InterPro" id="IPR003594">
    <property type="entry name" value="HATPase_dom"/>
</dbReference>
<gene>
    <name evidence="9" type="ORF">EKH83_14440</name>
</gene>
<dbReference type="InterPro" id="IPR036890">
    <property type="entry name" value="HATPase_C_sf"/>
</dbReference>
<organism evidence="9 10">
    <name type="scientific">Arcticibacter tournemirensis</name>
    <dbReference type="NCBI Taxonomy" id="699437"/>
    <lineage>
        <taxon>Bacteria</taxon>
        <taxon>Pseudomonadati</taxon>
        <taxon>Bacteroidota</taxon>
        <taxon>Sphingobacteriia</taxon>
        <taxon>Sphingobacteriales</taxon>
        <taxon>Sphingobacteriaceae</taxon>
        <taxon>Arcticibacter</taxon>
    </lineage>
</organism>
<comment type="caution">
    <text evidence="9">The sequence shown here is derived from an EMBL/GenBank/DDBJ whole genome shotgun (WGS) entry which is preliminary data.</text>
</comment>
<feature type="domain" description="PAS" evidence="7">
    <location>
        <begin position="263"/>
        <end position="333"/>
    </location>
</feature>
<dbReference type="InterPro" id="IPR000700">
    <property type="entry name" value="PAS-assoc_C"/>
</dbReference>
<dbReference type="RefSeq" id="WP_128770158.1">
    <property type="nucleotide sequence ID" value="NZ_RXOC01000009.1"/>
</dbReference>
<feature type="domain" description="Histidine kinase" evidence="6">
    <location>
        <begin position="403"/>
        <end position="618"/>
    </location>
</feature>
<dbReference type="PROSITE" id="PS50113">
    <property type="entry name" value="PAC"/>
    <property type="match status" value="1"/>
</dbReference>
<evidence type="ECO:0000256" key="5">
    <source>
        <dbReference type="ARBA" id="ARBA00022777"/>
    </source>
</evidence>
<dbReference type="AlphaFoldDB" id="A0A4Q0M867"/>
<dbReference type="InterPro" id="IPR001610">
    <property type="entry name" value="PAC"/>
</dbReference>
<dbReference type="CDD" id="cd00082">
    <property type="entry name" value="HisKA"/>
    <property type="match status" value="1"/>
</dbReference>
<dbReference type="SUPFAM" id="SSF55874">
    <property type="entry name" value="ATPase domain of HSP90 chaperone/DNA topoisomerase II/histidine kinase"/>
    <property type="match status" value="1"/>
</dbReference>
<dbReference type="GO" id="GO:0000155">
    <property type="term" value="F:phosphorelay sensor kinase activity"/>
    <property type="evidence" value="ECO:0007669"/>
    <property type="project" value="InterPro"/>
</dbReference>
<dbReference type="Pfam" id="PF08447">
    <property type="entry name" value="PAS_3"/>
    <property type="match status" value="1"/>
</dbReference>
<sequence length="618" mass="69942">MTNEIENQHNMNLLMQVPSPIAVVQGPDHLFQMANFQFLELTGKQDIVGRKANEIFQGPDGIPFLELLGNVYATGNRSSANEMYFTFDCNQVDAVETVINIVVQPCKVIKNVVDEILIFAVDVTGQVLARKKLELAHQEITRLFNTVNEGFYSRDVLRNEYIHLSVGCQKIYGYSISDFFNNSRLWFEVIHPDDRWIVLKDDVLLNEGKQTISEYRIIRSDGSIRWIEIKVVPFIAEGVLTRVEGIVNDITERKHAQLAVEKEKELSKSIINSLPGIFYCLSDEGYFLYWNKNLELISGYTSEEISRIHFLDMVCENDRSSVLAKVEEIFEVGSGETETCLLTKSAAQIPYYFNGKAASFAGKACIFGMGLDITERKRAEEERSKMTSDLVQRNMELKQFSYIISHNLRSPIAKILGLTSLFEHEVNGNEFNQQLIKYICDEATNLDNVVRDLNTILSNGDQGIKAKKEEIIFSVELELIKQVLDKEIADSQAVITFDFTGNERIESVRSFIYSIMFNLLSNAIKYRSEKRQLTIHLSTCVSGSNLCLSVKDNGMGIDLEKYGDQVFGLYNRFHSQGIPGKGMGLNLVKTQAESLGGWVQIESQPDVGSTFAVYIPKN</sequence>
<dbReference type="SMART" id="SM00091">
    <property type="entry name" value="PAS"/>
    <property type="match status" value="3"/>
</dbReference>
<evidence type="ECO:0000259" key="7">
    <source>
        <dbReference type="PROSITE" id="PS50112"/>
    </source>
</evidence>
<dbReference type="InterPro" id="IPR052162">
    <property type="entry name" value="Sensor_kinase/Photoreceptor"/>
</dbReference>
<accession>A0A4Q0M867</accession>
<dbReference type="PRINTS" id="PR00344">
    <property type="entry name" value="BCTRLSENSOR"/>
</dbReference>
<dbReference type="InterPro" id="IPR004358">
    <property type="entry name" value="Sig_transdc_His_kin-like_C"/>
</dbReference>
<dbReference type="GO" id="GO:0006355">
    <property type="term" value="P:regulation of DNA-templated transcription"/>
    <property type="evidence" value="ECO:0007669"/>
    <property type="project" value="InterPro"/>
</dbReference>
<keyword evidence="3" id="KW-0597">Phosphoprotein</keyword>
<dbReference type="InterPro" id="IPR000014">
    <property type="entry name" value="PAS"/>
</dbReference>
<comment type="catalytic activity">
    <reaction evidence="1">
        <text>ATP + protein L-histidine = ADP + protein N-phospho-L-histidine.</text>
        <dbReference type="EC" id="2.7.13.3"/>
    </reaction>
</comment>
<dbReference type="InterPro" id="IPR013767">
    <property type="entry name" value="PAS_fold"/>
</dbReference>
<feature type="domain" description="PAC" evidence="8">
    <location>
        <begin position="211"/>
        <end position="262"/>
    </location>
</feature>
<dbReference type="PANTHER" id="PTHR43304:SF1">
    <property type="entry name" value="PAC DOMAIN-CONTAINING PROTEIN"/>
    <property type="match status" value="1"/>
</dbReference>
<evidence type="ECO:0000256" key="2">
    <source>
        <dbReference type="ARBA" id="ARBA00012438"/>
    </source>
</evidence>
<dbReference type="InterPro" id="IPR013655">
    <property type="entry name" value="PAS_fold_3"/>
</dbReference>
<dbReference type="InterPro" id="IPR035965">
    <property type="entry name" value="PAS-like_dom_sf"/>
</dbReference>
<evidence type="ECO:0000256" key="3">
    <source>
        <dbReference type="ARBA" id="ARBA00022553"/>
    </source>
</evidence>
<evidence type="ECO:0000256" key="4">
    <source>
        <dbReference type="ARBA" id="ARBA00022679"/>
    </source>
</evidence>
<protein>
    <recommendedName>
        <fullName evidence="2">histidine kinase</fullName>
        <ecNumber evidence="2">2.7.13.3</ecNumber>
    </recommendedName>
</protein>
<dbReference type="Pfam" id="PF02518">
    <property type="entry name" value="HATPase_c"/>
    <property type="match status" value="1"/>
</dbReference>
<evidence type="ECO:0000256" key="1">
    <source>
        <dbReference type="ARBA" id="ARBA00000085"/>
    </source>
</evidence>
<dbReference type="SMART" id="SM00086">
    <property type="entry name" value="PAC"/>
    <property type="match status" value="1"/>
</dbReference>
<dbReference type="InterPro" id="IPR003661">
    <property type="entry name" value="HisK_dim/P_dom"/>
</dbReference>
<dbReference type="SUPFAM" id="SSF55785">
    <property type="entry name" value="PYP-like sensor domain (PAS domain)"/>
    <property type="match status" value="2"/>
</dbReference>
<dbReference type="InterPro" id="IPR005467">
    <property type="entry name" value="His_kinase_dom"/>
</dbReference>
<dbReference type="CDD" id="cd00130">
    <property type="entry name" value="PAS"/>
    <property type="match status" value="1"/>
</dbReference>
<evidence type="ECO:0000313" key="9">
    <source>
        <dbReference type="EMBL" id="RXF68916.1"/>
    </source>
</evidence>
<dbReference type="Gene3D" id="3.30.565.10">
    <property type="entry name" value="Histidine kinase-like ATPase, C-terminal domain"/>
    <property type="match status" value="1"/>
</dbReference>
<dbReference type="Pfam" id="PF00989">
    <property type="entry name" value="PAS"/>
    <property type="match status" value="1"/>
</dbReference>
<dbReference type="PANTHER" id="PTHR43304">
    <property type="entry name" value="PHYTOCHROME-LIKE PROTEIN CPH1"/>
    <property type="match status" value="1"/>
</dbReference>
<dbReference type="SUPFAM" id="SSF47384">
    <property type="entry name" value="Homodimeric domain of signal transducing histidine kinase"/>
    <property type="match status" value="1"/>
</dbReference>
<dbReference type="PROSITE" id="PS50112">
    <property type="entry name" value="PAS"/>
    <property type="match status" value="2"/>
</dbReference>
<dbReference type="Pfam" id="PF00512">
    <property type="entry name" value="HisKA"/>
    <property type="match status" value="1"/>
</dbReference>
<dbReference type="InterPro" id="IPR036097">
    <property type="entry name" value="HisK_dim/P_sf"/>
</dbReference>
<proteinExistence type="predicted"/>
<evidence type="ECO:0000259" key="6">
    <source>
        <dbReference type="PROSITE" id="PS50109"/>
    </source>
</evidence>
<keyword evidence="4" id="KW-0808">Transferase</keyword>
<dbReference type="NCBIfam" id="TIGR00229">
    <property type="entry name" value="sensory_box"/>
    <property type="match status" value="2"/>
</dbReference>
<evidence type="ECO:0000259" key="8">
    <source>
        <dbReference type="PROSITE" id="PS50113"/>
    </source>
</evidence>
<dbReference type="Proteomes" id="UP000290848">
    <property type="component" value="Unassembled WGS sequence"/>
</dbReference>